<dbReference type="InterPro" id="IPR046595">
    <property type="entry name" value="DUF6653"/>
</dbReference>
<keyword evidence="1" id="KW-1133">Transmembrane helix</keyword>
<evidence type="ECO:0000313" key="3">
    <source>
        <dbReference type="Proteomes" id="UP000636505"/>
    </source>
</evidence>
<reference evidence="2" key="1">
    <citation type="submission" date="2020-10" db="EMBL/GenBank/DDBJ databases">
        <authorList>
            <person name="Castelo-Branco R."/>
            <person name="Eusebio N."/>
            <person name="Adriana R."/>
            <person name="Vieira A."/>
            <person name="Brugerolle De Fraissinette N."/>
            <person name="Rezende De Castro R."/>
            <person name="Schneider M.P."/>
            <person name="Vasconcelos V."/>
            <person name="Leao P.N."/>
        </authorList>
    </citation>
    <scope>NUCLEOTIDE SEQUENCE</scope>
    <source>
        <strain evidence="2">LEGE 07310</strain>
    </source>
</reference>
<sequence>MLDNKIANLFQMDSATWARHANPWSVFTRTSVLPLLIVAVWSRVWIGGWSVVLVIVALVWNWVNPRLFPKPKSTNNWASRAVLGERVWINRDTVPIPKHHRQFPNLLNAIAFLGLLLVIWGLIVLSVWPTLMGFVLTLVGKFWFLDRMVWLYSDMQDATPDYRSWLY</sequence>
<gene>
    <name evidence="2" type="ORF">IQ241_18355</name>
</gene>
<feature type="transmembrane region" description="Helical" evidence="1">
    <location>
        <begin position="44"/>
        <end position="63"/>
    </location>
</feature>
<evidence type="ECO:0000313" key="2">
    <source>
        <dbReference type="EMBL" id="MBE9079235.1"/>
    </source>
</evidence>
<organism evidence="2 3">
    <name type="scientific">Vasconcelosia minhoensis LEGE 07310</name>
    <dbReference type="NCBI Taxonomy" id="915328"/>
    <lineage>
        <taxon>Bacteria</taxon>
        <taxon>Bacillati</taxon>
        <taxon>Cyanobacteriota</taxon>
        <taxon>Cyanophyceae</taxon>
        <taxon>Nodosilineales</taxon>
        <taxon>Cymatolegaceae</taxon>
        <taxon>Vasconcelosia</taxon>
        <taxon>Vasconcelosia minhoensis</taxon>
    </lineage>
</organism>
<dbReference type="EMBL" id="JADEXG010000050">
    <property type="protein sequence ID" value="MBE9079235.1"/>
    <property type="molecule type" value="Genomic_DNA"/>
</dbReference>
<evidence type="ECO:0000256" key="1">
    <source>
        <dbReference type="SAM" id="Phobius"/>
    </source>
</evidence>
<keyword evidence="3" id="KW-1185">Reference proteome</keyword>
<proteinExistence type="predicted"/>
<keyword evidence="1" id="KW-0812">Transmembrane</keyword>
<protein>
    <submittedName>
        <fullName evidence="2">Uncharacterized protein</fullName>
    </submittedName>
</protein>
<accession>A0A8J7DP77</accession>
<dbReference type="Pfam" id="PF20358">
    <property type="entry name" value="DUF6653"/>
    <property type="match status" value="1"/>
</dbReference>
<dbReference type="RefSeq" id="WP_193909982.1">
    <property type="nucleotide sequence ID" value="NZ_JADEXG010000050.1"/>
</dbReference>
<keyword evidence="1" id="KW-0472">Membrane</keyword>
<dbReference type="AlphaFoldDB" id="A0A8J7DP77"/>
<comment type="caution">
    <text evidence="2">The sequence shown here is derived from an EMBL/GenBank/DDBJ whole genome shotgun (WGS) entry which is preliminary data.</text>
</comment>
<dbReference type="Proteomes" id="UP000636505">
    <property type="component" value="Unassembled WGS sequence"/>
</dbReference>
<name>A0A8J7DP77_9CYAN</name>
<feature type="transmembrane region" description="Helical" evidence="1">
    <location>
        <begin position="106"/>
        <end position="128"/>
    </location>
</feature>